<name>A0A1S8AW15_9EURY</name>
<dbReference type="GO" id="GO:0033320">
    <property type="term" value="P:UDP-D-xylose biosynthetic process"/>
    <property type="evidence" value="ECO:0007669"/>
    <property type="project" value="UniProtKB-UniPathway"/>
</dbReference>
<evidence type="ECO:0000256" key="3">
    <source>
        <dbReference type="ARBA" id="ARBA00023027"/>
    </source>
</evidence>
<keyword evidence="2" id="KW-0210">Decarboxylase</keyword>
<proteinExistence type="predicted"/>
<evidence type="ECO:0000256" key="4">
    <source>
        <dbReference type="ARBA" id="ARBA00023239"/>
    </source>
</evidence>
<dbReference type="GO" id="GO:0048040">
    <property type="term" value="F:UDP-glucuronate decarboxylase activity"/>
    <property type="evidence" value="ECO:0007669"/>
    <property type="project" value="TreeGrafter"/>
</dbReference>
<dbReference type="PANTHER" id="PTHR43078:SF6">
    <property type="entry name" value="UDP-GLUCURONIC ACID DECARBOXYLASE 1"/>
    <property type="match status" value="1"/>
</dbReference>
<evidence type="ECO:0000259" key="5">
    <source>
        <dbReference type="Pfam" id="PF01370"/>
    </source>
</evidence>
<accession>A0A1S8AW15</accession>
<protein>
    <recommendedName>
        <fullName evidence="5">NAD-dependent epimerase/dehydratase domain-containing protein</fullName>
    </recommendedName>
</protein>
<dbReference type="UniPathway" id="UPA00796">
    <property type="reaction ID" value="UER00771"/>
</dbReference>
<sequence length="326" mass="36209">MRILVTGGCGFIGSHLVDFVLERTNHDIVVLDNFSTGTKTNLPDSDRLEVVDGDVCDDRVVSKQVGRADTVYHLAAAVGVQKIIDSPLDSLRTNLRGTELVLETAAEDETQVFIASSSEVYGKSEAVPFAESDDRVLGPTESLRWSYASAKAVDEALALAYNRKRELPVVVGRYFNIVGPRQTGQYGMVIPTFVEQALTGEPLTVYGDGTQTRSFTHVRDAVRVTYQLLHSLEAYGSVFNIGSPHPTSINDLAERIIELTGSDSEIKHIPYEVAFDENFEEPQQREPDVTKLEETLGRHPETELDRILEDVIEERRSKLWAEGEIQ</sequence>
<keyword evidence="3" id="KW-0520">NAD</keyword>
<dbReference type="STRING" id="301967.A6E15_07110"/>
<evidence type="ECO:0000256" key="1">
    <source>
        <dbReference type="ARBA" id="ARBA00001911"/>
    </source>
</evidence>
<keyword evidence="4" id="KW-0456">Lyase</keyword>
<keyword evidence="7" id="KW-1185">Reference proteome</keyword>
<comment type="caution">
    <text evidence="6">The sequence shown here is derived from an EMBL/GenBank/DDBJ whole genome shotgun (WGS) entry which is preliminary data.</text>
</comment>
<feature type="domain" description="NAD-dependent epimerase/dehydratase" evidence="5">
    <location>
        <begin position="3"/>
        <end position="242"/>
    </location>
</feature>
<dbReference type="Gene3D" id="3.40.50.720">
    <property type="entry name" value="NAD(P)-binding Rossmann-like Domain"/>
    <property type="match status" value="1"/>
</dbReference>
<comment type="cofactor">
    <cofactor evidence="1">
        <name>NAD(+)</name>
        <dbReference type="ChEBI" id="CHEBI:57540"/>
    </cofactor>
</comment>
<dbReference type="GO" id="GO:0070403">
    <property type="term" value="F:NAD+ binding"/>
    <property type="evidence" value="ECO:0007669"/>
    <property type="project" value="InterPro"/>
</dbReference>
<evidence type="ECO:0000313" key="6">
    <source>
        <dbReference type="EMBL" id="OLZ40771.1"/>
    </source>
</evidence>
<dbReference type="Pfam" id="PF01370">
    <property type="entry name" value="Epimerase"/>
    <property type="match status" value="1"/>
</dbReference>
<dbReference type="EMBL" id="LWLN01000001">
    <property type="protein sequence ID" value="OLZ40771.1"/>
    <property type="molecule type" value="Genomic_DNA"/>
</dbReference>
<dbReference type="OrthoDB" id="4907at2157"/>
<gene>
    <name evidence="6" type="ORF">A6E15_07110</name>
</gene>
<organism evidence="6 7">
    <name type="scientific">Natrinema saccharevitans</name>
    <dbReference type="NCBI Taxonomy" id="301967"/>
    <lineage>
        <taxon>Archaea</taxon>
        <taxon>Methanobacteriati</taxon>
        <taxon>Methanobacteriota</taxon>
        <taxon>Stenosarchaea group</taxon>
        <taxon>Halobacteria</taxon>
        <taxon>Halobacteriales</taxon>
        <taxon>Natrialbaceae</taxon>
        <taxon>Natrinema</taxon>
    </lineage>
</organism>
<dbReference type="InterPro" id="IPR044516">
    <property type="entry name" value="UXS-like"/>
</dbReference>
<dbReference type="Proteomes" id="UP000189370">
    <property type="component" value="Unassembled WGS sequence"/>
</dbReference>
<dbReference type="GO" id="GO:0042732">
    <property type="term" value="P:D-xylose metabolic process"/>
    <property type="evidence" value="ECO:0007669"/>
    <property type="project" value="InterPro"/>
</dbReference>
<dbReference type="SUPFAM" id="SSF51735">
    <property type="entry name" value="NAD(P)-binding Rossmann-fold domains"/>
    <property type="match status" value="1"/>
</dbReference>
<evidence type="ECO:0000313" key="7">
    <source>
        <dbReference type="Proteomes" id="UP000189370"/>
    </source>
</evidence>
<dbReference type="InterPro" id="IPR001509">
    <property type="entry name" value="Epimerase_deHydtase"/>
</dbReference>
<evidence type="ECO:0000256" key="2">
    <source>
        <dbReference type="ARBA" id="ARBA00022793"/>
    </source>
</evidence>
<dbReference type="InterPro" id="IPR036291">
    <property type="entry name" value="NAD(P)-bd_dom_sf"/>
</dbReference>
<dbReference type="GO" id="GO:0005737">
    <property type="term" value="C:cytoplasm"/>
    <property type="evidence" value="ECO:0007669"/>
    <property type="project" value="TreeGrafter"/>
</dbReference>
<dbReference type="PANTHER" id="PTHR43078">
    <property type="entry name" value="UDP-GLUCURONIC ACID DECARBOXYLASE-RELATED"/>
    <property type="match status" value="1"/>
</dbReference>
<dbReference type="RefSeq" id="WP_076145070.1">
    <property type="nucleotide sequence ID" value="NZ_LWLN01000001.1"/>
</dbReference>
<dbReference type="AlphaFoldDB" id="A0A1S8AW15"/>
<reference evidence="7" key="1">
    <citation type="submission" date="2016-04" db="EMBL/GenBank/DDBJ databases">
        <authorList>
            <person name="Chen S.-C."/>
            <person name="Lai M.-C."/>
        </authorList>
    </citation>
    <scope>NUCLEOTIDE SEQUENCE [LARGE SCALE GENOMIC DNA]</scope>
    <source>
        <strain evidence="7">AB14</strain>
    </source>
</reference>